<dbReference type="Proteomes" id="UP000559010">
    <property type="component" value="Unassembled WGS sequence"/>
</dbReference>
<comment type="caution">
    <text evidence="2">The sequence shown here is derived from an EMBL/GenBank/DDBJ whole genome shotgun (WGS) entry which is preliminary data.</text>
</comment>
<evidence type="ECO:0000256" key="1">
    <source>
        <dbReference type="SAM" id="SignalP"/>
    </source>
</evidence>
<proteinExistence type="predicted"/>
<keyword evidence="3" id="KW-1185">Reference proteome</keyword>
<gene>
    <name evidence="2" type="ORF">HH304_19510</name>
</gene>
<reference evidence="2 3" key="1">
    <citation type="submission" date="2020-04" db="EMBL/GenBank/DDBJ databases">
        <title>Flammeovirgaceae bacterium KN852 isolated from deep sea.</title>
        <authorList>
            <person name="Zhang D.-C."/>
        </authorList>
    </citation>
    <scope>NUCLEOTIDE SEQUENCE [LARGE SCALE GENOMIC DNA]</scope>
    <source>
        <strain evidence="2 3">KN852</strain>
    </source>
</reference>
<evidence type="ECO:0000313" key="2">
    <source>
        <dbReference type="EMBL" id="NMM50607.1"/>
    </source>
</evidence>
<feature type="chain" id="PRO_5032303624" evidence="1">
    <location>
        <begin position="21"/>
        <end position="172"/>
    </location>
</feature>
<accession>A0A848J201</accession>
<evidence type="ECO:0000313" key="3">
    <source>
        <dbReference type="Proteomes" id="UP000559010"/>
    </source>
</evidence>
<keyword evidence="1" id="KW-0732">Signal</keyword>
<dbReference type="SUPFAM" id="SSF56925">
    <property type="entry name" value="OMPA-like"/>
    <property type="match status" value="1"/>
</dbReference>
<dbReference type="EMBL" id="JABBNU010000014">
    <property type="protein sequence ID" value="NMM50607.1"/>
    <property type="molecule type" value="Genomic_DNA"/>
</dbReference>
<dbReference type="RefSeq" id="WP_169684969.1">
    <property type="nucleotide sequence ID" value="NZ_JABBNU010000014.1"/>
</dbReference>
<organism evidence="2 3">
    <name type="scientific">Marinigracilibium pacificum</name>
    <dbReference type="NCBI Taxonomy" id="2729599"/>
    <lineage>
        <taxon>Bacteria</taxon>
        <taxon>Pseudomonadati</taxon>
        <taxon>Bacteroidota</taxon>
        <taxon>Cytophagia</taxon>
        <taxon>Cytophagales</taxon>
        <taxon>Flammeovirgaceae</taxon>
        <taxon>Marinigracilibium</taxon>
    </lineage>
</organism>
<sequence length="172" mass="18463">MRQLLLSLLAIVAFAFTSNAQGWGPDKGLTQISVGVGTSGWGVPIFADVQFGVTDFITVGPRISYASKTYRHAGYRYDASVFTLAAVGNYHFSRHINVPQELDLYGGLELGYAAWNDDWNDDYGPYDGNSSTIYLGINVGAKYFFSPNFGAMVEFGGGTGTGNALIGVTFGL</sequence>
<dbReference type="InterPro" id="IPR011250">
    <property type="entry name" value="OMP/PagP_B-barrel"/>
</dbReference>
<feature type="signal peptide" evidence="1">
    <location>
        <begin position="1"/>
        <end position="20"/>
    </location>
</feature>
<protein>
    <submittedName>
        <fullName evidence="2">Porin family protein</fullName>
    </submittedName>
</protein>
<dbReference type="AlphaFoldDB" id="A0A848J201"/>
<name>A0A848J201_9BACT</name>